<evidence type="ECO:0000313" key="10">
    <source>
        <dbReference type="EMBL" id="EJT51809.1"/>
    </source>
</evidence>
<dbReference type="Gene3D" id="3.90.70.10">
    <property type="entry name" value="Cysteine proteinases"/>
    <property type="match status" value="1"/>
</dbReference>
<evidence type="ECO:0000256" key="3">
    <source>
        <dbReference type="ARBA" id="ARBA00012759"/>
    </source>
</evidence>
<dbReference type="HOGENOM" id="CLU_1147881_0_0_1"/>
<reference evidence="10 11" key="1">
    <citation type="journal article" date="2012" name="Eukaryot. Cell">
        <title>Draft genome sequence of CBS 2479, the standard type strain of Trichosporon asahii.</title>
        <authorList>
            <person name="Yang R.Y."/>
            <person name="Li H.T."/>
            <person name="Zhu H."/>
            <person name="Zhou G.P."/>
            <person name="Wang M."/>
            <person name="Wang L."/>
        </authorList>
    </citation>
    <scope>NUCLEOTIDE SEQUENCE [LARGE SCALE GENOMIC DNA]</scope>
    <source>
        <strain evidence="11">ATCC 90039 / CBS 2479 / JCM 2466 / KCTC 7840 / NCYC 2677 / UAMH 7654</strain>
    </source>
</reference>
<keyword evidence="6" id="KW-0378">Hydrolase</keyword>
<dbReference type="PANTHER" id="PTHR24006:SF888">
    <property type="entry name" value="UBIQUITIN CARBOXYL-TERMINAL HYDROLASE 30"/>
    <property type="match status" value="1"/>
</dbReference>
<dbReference type="GO" id="GO:0016579">
    <property type="term" value="P:protein deubiquitination"/>
    <property type="evidence" value="ECO:0007669"/>
    <property type="project" value="InterPro"/>
</dbReference>
<evidence type="ECO:0000256" key="8">
    <source>
        <dbReference type="SAM" id="MobiDB-lite"/>
    </source>
</evidence>
<feature type="region of interest" description="Disordered" evidence="8">
    <location>
        <begin position="1"/>
        <end position="20"/>
    </location>
</feature>
<keyword evidence="5" id="KW-0833">Ubl conjugation pathway</keyword>
<organism evidence="10 11">
    <name type="scientific">Trichosporon asahii var. asahii (strain ATCC 90039 / CBS 2479 / JCM 2466 / KCTC 7840 / NBRC 103889/ NCYC 2677 / UAMH 7654)</name>
    <name type="common">Yeast</name>
    <dbReference type="NCBI Taxonomy" id="1186058"/>
    <lineage>
        <taxon>Eukaryota</taxon>
        <taxon>Fungi</taxon>
        <taxon>Dikarya</taxon>
        <taxon>Basidiomycota</taxon>
        <taxon>Agaricomycotina</taxon>
        <taxon>Tremellomycetes</taxon>
        <taxon>Trichosporonales</taxon>
        <taxon>Trichosporonaceae</taxon>
        <taxon>Trichosporon</taxon>
    </lineage>
</organism>
<gene>
    <name evidence="10" type="ORF">A1Q1_06947</name>
</gene>
<dbReference type="GeneID" id="25990459"/>
<dbReference type="AlphaFoldDB" id="J6F482"/>
<sequence length="242" mass="25677">MAPPRLRTGPPTAKPAKPASEQLAAGVPALEAAAKWETVRTESLRETAVVRAPKTLRFHFVRSEYTPYGQLLKKVARVSFPIFFDLAPHMSRGVEPAQSGTGAGVGGVAAALSGNSGPQRVIYRLESAILHYGYTHSSGHFVAIRRKPGAPLGVPGKGWLRVSDADVEEVGAEELAASAGLVFMLVYERIELPPSKEELSEKLEFTSRTPSEAPTPPTVDMVGQSGPIPSTVPAGTSVDDLD</sequence>
<dbReference type="EC" id="3.4.19.12" evidence="3"/>
<dbReference type="VEuPathDB" id="FungiDB:A1Q1_06947"/>
<evidence type="ECO:0000256" key="2">
    <source>
        <dbReference type="ARBA" id="ARBA00009085"/>
    </source>
</evidence>
<dbReference type="GO" id="GO:0005829">
    <property type="term" value="C:cytosol"/>
    <property type="evidence" value="ECO:0007669"/>
    <property type="project" value="TreeGrafter"/>
</dbReference>
<dbReference type="InterPro" id="IPR028889">
    <property type="entry name" value="USP"/>
</dbReference>
<dbReference type="InterPro" id="IPR050164">
    <property type="entry name" value="Peptidase_C19"/>
</dbReference>
<dbReference type="SUPFAM" id="SSF54001">
    <property type="entry name" value="Cysteine proteinases"/>
    <property type="match status" value="1"/>
</dbReference>
<keyword evidence="4" id="KW-0645">Protease</keyword>
<feature type="compositionally biased region" description="Low complexity" evidence="8">
    <location>
        <begin position="10"/>
        <end position="20"/>
    </location>
</feature>
<dbReference type="RefSeq" id="XP_014182671.1">
    <property type="nucleotide sequence ID" value="XM_014327196.1"/>
</dbReference>
<comment type="catalytic activity">
    <reaction evidence="1">
        <text>Thiol-dependent hydrolysis of ester, thioester, amide, peptide and isopeptide bonds formed by the C-terminal Gly of ubiquitin (a 76-residue protein attached to proteins as an intracellular targeting signal).</text>
        <dbReference type="EC" id="3.4.19.12"/>
    </reaction>
</comment>
<dbReference type="InterPro" id="IPR001394">
    <property type="entry name" value="Peptidase_C19_UCH"/>
</dbReference>
<evidence type="ECO:0000256" key="7">
    <source>
        <dbReference type="ARBA" id="ARBA00022807"/>
    </source>
</evidence>
<dbReference type="GO" id="GO:0005634">
    <property type="term" value="C:nucleus"/>
    <property type="evidence" value="ECO:0007669"/>
    <property type="project" value="TreeGrafter"/>
</dbReference>
<proteinExistence type="inferred from homology"/>
<dbReference type="EMBL" id="ALBS01000046">
    <property type="protein sequence ID" value="EJT51809.1"/>
    <property type="molecule type" value="Genomic_DNA"/>
</dbReference>
<dbReference type="GO" id="GO:0006508">
    <property type="term" value="P:proteolysis"/>
    <property type="evidence" value="ECO:0007669"/>
    <property type="project" value="UniProtKB-KW"/>
</dbReference>
<protein>
    <recommendedName>
        <fullName evidence="3">ubiquitinyl hydrolase 1</fullName>
        <ecNumber evidence="3">3.4.19.12</ecNumber>
    </recommendedName>
</protein>
<accession>J6F482</accession>
<evidence type="ECO:0000256" key="6">
    <source>
        <dbReference type="ARBA" id="ARBA00022801"/>
    </source>
</evidence>
<keyword evidence="7" id="KW-0788">Thiol protease</keyword>
<dbReference type="PANTHER" id="PTHR24006">
    <property type="entry name" value="UBIQUITIN CARBOXYL-TERMINAL HYDROLASE"/>
    <property type="match status" value="1"/>
</dbReference>
<dbReference type="GO" id="GO:0004843">
    <property type="term" value="F:cysteine-type deubiquitinase activity"/>
    <property type="evidence" value="ECO:0007669"/>
    <property type="project" value="UniProtKB-EC"/>
</dbReference>
<dbReference type="InterPro" id="IPR038765">
    <property type="entry name" value="Papain-like_cys_pep_sf"/>
</dbReference>
<feature type="region of interest" description="Disordered" evidence="8">
    <location>
        <begin position="197"/>
        <end position="242"/>
    </location>
</feature>
<comment type="caution">
    <text evidence="10">The sequence shown here is derived from an EMBL/GenBank/DDBJ whole genome shotgun (WGS) entry which is preliminary data.</text>
</comment>
<evidence type="ECO:0000256" key="4">
    <source>
        <dbReference type="ARBA" id="ARBA00022670"/>
    </source>
</evidence>
<dbReference type="PROSITE" id="PS50235">
    <property type="entry name" value="USP_3"/>
    <property type="match status" value="1"/>
</dbReference>
<evidence type="ECO:0000256" key="5">
    <source>
        <dbReference type="ARBA" id="ARBA00022786"/>
    </source>
</evidence>
<dbReference type="Proteomes" id="UP000002748">
    <property type="component" value="Unassembled WGS sequence"/>
</dbReference>
<evidence type="ECO:0000256" key="1">
    <source>
        <dbReference type="ARBA" id="ARBA00000707"/>
    </source>
</evidence>
<name>J6F482_TRIAS</name>
<dbReference type="KEGG" id="tasa:A1Q1_06947"/>
<evidence type="ECO:0000313" key="11">
    <source>
        <dbReference type="Proteomes" id="UP000002748"/>
    </source>
</evidence>
<comment type="similarity">
    <text evidence="2">Belongs to the peptidase C19 family.</text>
</comment>
<feature type="domain" description="USP" evidence="9">
    <location>
        <begin position="1"/>
        <end position="190"/>
    </location>
</feature>
<evidence type="ECO:0000259" key="9">
    <source>
        <dbReference type="PROSITE" id="PS50235"/>
    </source>
</evidence>
<dbReference type="Pfam" id="PF00443">
    <property type="entry name" value="UCH"/>
    <property type="match status" value="1"/>
</dbReference>
<dbReference type="OrthoDB" id="2020758at2759"/>